<feature type="modified residue" description="N6-(pyridoxal phosphate)lysine" evidence="9">
    <location>
        <position position="116"/>
    </location>
</feature>
<dbReference type="PANTHER" id="PTHR42690">
    <property type="entry name" value="THREONINE SYNTHASE FAMILY MEMBER"/>
    <property type="match status" value="1"/>
</dbReference>
<comment type="cofactor">
    <cofactor evidence="1 9">
        <name>pyridoxal 5'-phosphate</name>
        <dbReference type="ChEBI" id="CHEBI:597326"/>
    </cofactor>
</comment>
<dbReference type="GO" id="GO:0009088">
    <property type="term" value="P:threonine biosynthetic process"/>
    <property type="evidence" value="ECO:0007669"/>
    <property type="project" value="UniProtKB-UniPathway"/>
</dbReference>
<dbReference type="PROSITE" id="PS00165">
    <property type="entry name" value="DEHYDRATASE_SER_THR"/>
    <property type="match status" value="1"/>
</dbReference>
<dbReference type="NCBIfam" id="TIGR00260">
    <property type="entry name" value="thrC"/>
    <property type="match status" value="1"/>
</dbReference>
<evidence type="ECO:0000256" key="4">
    <source>
        <dbReference type="ARBA" id="ARBA00013028"/>
    </source>
</evidence>
<keyword evidence="8" id="KW-0456">Lyase</keyword>
<dbReference type="STRING" id="215637.A0A4P9ZSP1"/>
<evidence type="ECO:0000256" key="6">
    <source>
        <dbReference type="ARBA" id="ARBA00022697"/>
    </source>
</evidence>
<evidence type="ECO:0000256" key="5">
    <source>
        <dbReference type="ARBA" id="ARBA00022605"/>
    </source>
</evidence>
<dbReference type="InterPro" id="IPR036052">
    <property type="entry name" value="TrpB-like_PALP_sf"/>
</dbReference>
<keyword evidence="5" id="KW-0028">Amino-acid biosynthesis</keyword>
<organism evidence="12 13">
    <name type="scientific">Dimargaris cristalligena</name>
    <dbReference type="NCBI Taxonomy" id="215637"/>
    <lineage>
        <taxon>Eukaryota</taxon>
        <taxon>Fungi</taxon>
        <taxon>Fungi incertae sedis</taxon>
        <taxon>Zoopagomycota</taxon>
        <taxon>Kickxellomycotina</taxon>
        <taxon>Dimargaritomycetes</taxon>
        <taxon>Dimargaritales</taxon>
        <taxon>Dimargaritaceae</taxon>
        <taxon>Dimargaris</taxon>
    </lineage>
</organism>
<dbReference type="GO" id="GO:0004795">
    <property type="term" value="F:threonine synthase activity"/>
    <property type="evidence" value="ECO:0007669"/>
    <property type="project" value="UniProtKB-EC"/>
</dbReference>
<dbReference type="Pfam" id="PF00291">
    <property type="entry name" value="PALP"/>
    <property type="match status" value="1"/>
</dbReference>
<dbReference type="AlphaFoldDB" id="A0A4P9ZSP1"/>
<reference evidence="13" key="1">
    <citation type="journal article" date="2018" name="Nat. Microbiol.">
        <title>Leveraging single-cell genomics to expand the fungal tree of life.</title>
        <authorList>
            <person name="Ahrendt S.R."/>
            <person name="Quandt C.A."/>
            <person name="Ciobanu D."/>
            <person name="Clum A."/>
            <person name="Salamov A."/>
            <person name="Andreopoulos B."/>
            <person name="Cheng J.F."/>
            <person name="Woyke T."/>
            <person name="Pelin A."/>
            <person name="Henrissat B."/>
            <person name="Reynolds N.K."/>
            <person name="Benny G.L."/>
            <person name="Smith M.E."/>
            <person name="James T.Y."/>
            <person name="Grigoriev I.V."/>
        </authorList>
    </citation>
    <scope>NUCLEOTIDE SEQUENCE [LARGE SCALE GENOMIC DNA]</scope>
    <source>
        <strain evidence="13">RSA 468</strain>
    </source>
</reference>
<accession>A0A4P9ZSP1</accession>
<dbReference type="InterPro" id="IPR001926">
    <property type="entry name" value="TrpB-like_PALP"/>
</dbReference>
<dbReference type="FunFam" id="3.40.50.1100:FF:000024">
    <property type="entry name" value="Probable threonine synthase"/>
    <property type="match status" value="1"/>
</dbReference>
<evidence type="ECO:0000256" key="1">
    <source>
        <dbReference type="ARBA" id="ARBA00001933"/>
    </source>
</evidence>
<comment type="pathway">
    <text evidence="2">Amino-acid biosynthesis; L-threonine biosynthesis; L-threonine from L-aspartate: step 5/5.</text>
</comment>
<evidence type="ECO:0000259" key="11">
    <source>
        <dbReference type="Pfam" id="PF14821"/>
    </source>
</evidence>
<keyword evidence="6" id="KW-0791">Threonine biosynthesis</keyword>
<name>A0A4P9ZSP1_9FUNG</name>
<keyword evidence="7 9" id="KW-0663">Pyridoxal phosphate</keyword>
<dbReference type="Pfam" id="PF24857">
    <property type="entry name" value="THR4_C"/>
    <property type="match status" value="1"/>
</dbReference>
<keyword evidence="13" id="KW-1185">Reference proteome</keyword>
<feature type="domain" description="Tryptophan synthase beta chain-like PALP" evidence="10">
    <location>
        <begin position="102"/>
        <end position="341"/>
    </location>
</feature>
<evidence type="ECO:0000256" key="2">
    <source>
        <dbReference type="ARBA" id="ARBA00004979"/>
    </source>
</evidence>
<dbReference type="Pfam" id="PF14821">
    <property type="entry name" value="Thr_synth_N"/>
    <property type="match status" value="1"/>
</dbReference>
<dbReference type="InterPro" id="IPR000634">
    <property type="entry name" value="Ser/Thr_deHydtase_PyrdxlP-BS"/>
</dbReference>
<evidence type="ECO:0000313" key="12">
    <source>
        <dbReference type="EMBL" id="RKP35500.1"/>
    </source>
</evidence>
<dbReference type="Gene3D" id="3.90.1380.10">
    <property type="entry name" value="Threonine synthase, N-terminal domain"/>
    <property type="match status" value="1"/>
</dbReference>
<evidence type="ECO:0000256" key="9">
    <source>
        <dbReference type="PIRSR" id="PIRSR604450-51"/>
    </source>
</evidence>
<dbReference type="CDD" id="cd01560">
    <property type="entry name" value="Thr-synth_2"/>
    <property type="match status" value="1"/>
</dbReference>
<evidence type="ECO:0000259" key="10">
    <source>
        <dbReference type="Pfam" id="PF00291"/>
    </source>
</evidence>
<dbReference type="InterPro" id="IPR051166">
    <property type="entry name" value="Threonine_Synthase"/>
</dbReference>
<dbReference type="InterPro" id="IPR004450">
    <property type="entry name" value="Thr_synthase-like"/>
</dbReference>
<dbReference type="EC" id="4.2.3.1" evidence="4"/>
<gene>
    <name evidence="12" type="ORF">BJ085DRAFT_39369</name>
</gene>
<dbReference type="SUPFAM" id="SSF53686">
    <property type="entry name" value="Tryptophan synthase beta subunit-like PLP-dependent enzymes"/>
    <property type="match status" value="1"/>
</dbReference>
<dbReference type="Gene3D" id="3.40.50.1100">
    <property type="match status" value="2"/>
</dbReference>
<dbReference type="InterPro" id="IPR029144">
    <property type="entry name" value="Thr_synth_N"/>
</dbReference>
<evidence type="ECO:0000313" key="13">
    <source>
        <dbReference type="Proteomes" id="UP000268162"/>
    </source>
</evidence>
<evidence type="ECO:0000256" key="7">
    <source>
        <dbReference type="ARBA" id="ARBA00022898"/>
    </source>
</evidence>
<feature type="domain" description="Threonine synthase N-terminal" evidence="11">
    <location>
        <begin position="2"/>
        <end position="81"/>
    </location>
</feature>
<dbReference type="EMBL" id="ML002854">
    <property type="protein sequence ID" value="RKP35500.1"/>
    <property type="molecule type" value="Genomic_DNA"/>
</dbReference>
<dbReference type="FunFam" id="3.90.1380.10:FF:000003">
    <property type="entry name" value="THR4p Threonine synthase"/>
    <property type="match status" value="1"/>
</dbReference>
<protein>
    <recommendedName>
        <fullName evidence="4">threonine synthase</fullName>
        <ecNumber evidence="4">4.2.3.1</ecNumber>
    </recommendedName>
</protein>
<comment type="similarity">
    <text evidence="3">Belongs to the threonine synthase family.</text>
</comment>
<evidence type="ECO:0000256" key="8">
    <source>
        <dbReference type="ARBA" id="ARBA00023239"/>
    </source>
</evidence>
<dbReference type="PANTHER" id="PTHR42690:SF1">
    <property type="entry name" value="THREONINE SYNTHASE-LIKE 2"/>
    <property type="match status" value="1"/>
</dbReference>
<dbReference type="GO" id="GO:0030170">
    <property type="term" value="F:pyridoxal phosphate binding"/>
    <property type="evidence" value="ECO:0007669"/>
    <property type="project" value="InterPro"/>
</dbReference>
<sequence length="564" mass="61842">MKYLSTRGGAVGYSFEDAVLEGLSPDGGLFIPESIPTLPADWAEAWANLPFADLATRILRLFIDESEIPTADLAALVAKSYRTFRHPEVTPVRPLGHPADRRWVLELFHGPTFAFKDVALQFLGNLFEYFLERRNQRDAAAHKEEGHLDPHFITVVGATSGDTGSAAIYGLRNKKNVQVFILHPKGRVSPIQEAQMTTVLDPNIHNLAVQGTFDDCQDIVKALFGNPAFRTKHHLGAINSINWARILAQTVYYFHSYFAVQRQLREQGHGPANLVYTVPSGNFGDVLAGFYAKQLGLPIQRLVVATNANDILDRFFTTGRYEKSTVTDAAAASAVSETLSPAMDILVSSNFERLLWYLARDYAATAGQAQSGNNNPSVQAGEMVRKWMDQFKTTGSFTVDASIHQVAQQTFGSVAVSDADTLDTIHRYYRPAGWNGATATDSSPKQQPQYLLDPHTAVGVKAAEVMATRHPDVYGPTSRSDAQGRLTYTICLSTAHPAKFSAAVTQALTHGDSSAETFQFDDVLPPEFVGLLEKPRRCIDVAPGTVEKVKETIEETLGPIETAQ</sequence>
<dbReference type="InterPro" id="IPR037158">
    <property type="entry name" value="Thr_synth_N_sf"/>
</dbReference>
<dbReference type="Proteomes" id="UP000268162">
    <property type="component" value="Unassembled WGS sequence"/>
</dbReference>
<dbReference type="UniPathway" id="UPA00050">
    <property type="reaction ID" value="UER00065"/>
</dbReference>
<evidence type="ECO:0000256" key="3">
    <source>
        <dbReference type="ARBA" id="ARBA00005517"/>
    </source>
</evidence>
<proteinExistence type="inferred from homology"/>